<protein>
    <submittedName>
        <fullName evidence="2">Helix-turn-helix domain-containing protein</fullName>
    </submittedName>
</protein>
<dbReference type="RefSeq" id="WP_381514762.1">
    <property type="nucleotide sequence ID" value="NZ_JBHUEL010000010.1"/>
</dbReference>
<accession>A0ABW4MIM8</accession>
<comment type="caution">
    <text evidence="2">The sequence shown here is derived from an EMBL/GenBank/DDBJ whole genome shotgun (WGS) entry which is preliminary data.</text>
</comment>
<evidence type="ECO:0000259" key="1">
    <source>
        <dbReference type="PROSITE" id="PS50943"/>
    </source>
</evidence>
<organism evidence="2 3">
    <name type="scientific">Sphingorhabdus buctiana</name>
    <dbReference type="NCBI Taxonomy" id="1508805"/>
    <lineage>
        <taxon>Bacteria</taxon>
        <taxon>Pseudomonadati</taxon>
        <taxon>Pseudomonadota</taxon>
        <taxon>Alphaproteobacteria</taxon>
        <taxon>Sphingomonadales</taxon>
        <taxon>Sphingomonadaceae</taxon>
        <taxon>Sphingorhabdus</taxon>
    </lineage>
</organism>
<dbReference type="PROSITE" id="PS50943">
    <property type="entry name" value="HTH_CROC1"/>
    <property type="match status" value="1"/>
</dbReference>
<feature type="domain" description="HTH cro/C1-type" evidence="1">
    <location>
        <begin position="69"/>
        <end position="123"/>
    </location>
</feature>
<reference evidence="3" key="1">
    <citation type="journal article" date="2019" name="Int. J. Syst. Evol. Microbiol.">
        <title>The Global Catalogue of Microorganisms (GCM) 10K type strain sequencing project: providing services to taxonomists for standard genome sequencing and annotation.</title>
        <authorList>
            <consortium name="The Broad Institute Genomics Platform"/>
            <consortium name="The Broad Institute Genome Sequencing Center for Infectious Disease"/>
            <person name="Wu L."/>
            <person name="Ma J."/>
        </authorList>
    </citation>
    <scope>NUCLEOTIDE SEQUENCE [LARGE SCALE GENOMIC DNA]</scope>
    <source>
        <strain evidence="3">CGMCC 1.12449</strain>
    </source>
</reference>
<proteinExistence type="predicted"/>
<dbReference type="SUPFAM" id="SSF47413">
    <property type="entry name" value="lambda repressor-like DNA-binding domains"/>
    <property type="match status" value="1"/>
</dbReference>
<name>A0ABW4MIM8_9SPHN</name>
<evidence type="ECO:0000313" key="2">
    <source>
        <dbReference type="EMBL" id="MFD1767407.1"/>
    </source>
</evidence>
<dbReference type="Pfam" id="PF01381">
    <property type="entry name" value="HTH_3"/>
    <property type="match status" value="1"/>
</dbReference>
<sequence>MGYVPQKFVAPDGTEMVVLPAADFERLQTLAEESQDMLAARVQVARLSAGEGTMPGKVLELILDGHSPIAAWRKFRGMSQITLAKTAGCTQSALSQIESGARYGTPKLRKALAKALDAPLWTLDDED</sequence>
<dbReference type="Gene3D" id="1.10.260.40">
    <property type="entry name" value="lambda repressor-like DNA-binding domains"/>
    <property type="match status" value="1"/>
</dbReference>
<dbReference type="SMART" id="SM00530">
    <property type="entry name" value="HTH_XRE"/>
    <property type="match status" value="1"/>
</dbReference>
<dbReference type="CDD" id="cd00093">
    <property type="entry name" value="HTH_XRE"/>
    <property type="match status" value="1"/>
</dbReference>
<dbReference type="InterPro" id="IPR010982">
    <property type="entry name" value="Lambda_DNA-bd_dom_sf"/>
</dbReference>
<keyword evidence="3" id="KW-1185">Reference proteome</keyword>
<dbReference type="EMBL" id="JBHUEL010000010">
    <property type="protein sequence ID" value="MFD1767407.1"/>
    <property type="molecule type" value="Genomic_DNA"/>
</dbReference>
<dbReference type="Proteomes" id="UP001597215">
    <property type="component" value="Unassembled WGS sequence"/>
</dbReference>
<evidence type="ECO:0000313" key="3">
    <source>
        <dbReference type="Proteomes" id="UP001597215"/>
    </source>
</evidence>
<dbReference type="InterPro" id="IPR001387">
    <property type="entry name" value="Cro/C1-type_HTH"/>
</dbReference>
<gene>
    <name evidence="2" type="ORF">ACFSAG_11215</name>
</gene>